<dbReference type="Gene3D" id="2.40.50.660">
    <property type="match status" value="1"/>
</dbReference>
<dbReference type="InterPro" id="IPR019635">
    <property type="entry name" value="DUF2500"/>
</dbReference>
<dbReference type="AlphaFoldDB" id="A0A0U1P963"/>
<dbReference type="Proteomes" id="UP000030675">
    <property type="component" value="Unassembled WGS sequence"/>
</dbReference>
<organism evidence="2 3">
    <name type="scientific">Photobacterium leiognathi lrivu.4.1</name>
    <dbReference type="NCBI Taxonomy" id="1248232"/>
    <lineage>
        <taxon>Bacteria</taxon>
        <taxon>Pseudomonadati</taxon>
        <taxon>Pseudomonadota</taxon>
        <taxon>Gammaproteobacteria</taxon>
        <taxon>Vibrionales</taxon>
        <taxon>Vibrionaceae</taxon>
        <taxon>Photobacterium</taxon>
    </lineage>
</organism>
<feature type="transmembrane region" description="Helical" evidence="1">
    <location>
        <begin position="6"/>
        <end position="24"/>
    </location>
</feature>
<proteinExistence type="predicted"/>
<protein>
    <submittedName>
        <fullName evidence="2">Uncharacterized protein</fullName>
    </submittedName>
</protein>
<sequence>MPTGIIVAICILFIFSFGYFIFSYRRHTLGLDAPERKLDVMILDKQSTKVIGAHPGEEDEEYWIYVEPIAGGPKREFMVGIHYYHALNPGDKGTMTYRGHQFMHFALKRD</sequence>
<gene>
    <name evidence="2" type="ORF">PLEI_2804</name>
</gene>
<dbReference type="eggNOG" id="ENOG502ZR0Z">
    <property type="taxonomic scope" value="Bacteria"/>
</dbReference>
<dbReference type="RefSeq" id="WP_008988228.1">
    <property type="nucleotide sequence ID" value="NZ_DF196819.1"/>
</dbReference>
<keyword evidence="1" id="KW-1133">Transmembrane helix</keyword>
<dbReference type="GeneID" id="99740697"/>
<keyword evidence="1" id="KW-0812">Transmembrane</keyword>
<accession>A0A0U1P963</accession>
<evidence type="ECO:0000256" key="1">
    <source>
        <dbReference type="SAM" id="Phobius"/>
    </source>
</evidence>
<reference evidence="3" key="1">
    <citation type="submission" date="2012-12" db="EMBL/GenBank/DDBJ databases">
        <title>Genome Sequence of Photobacterium leiognathi lrivu.4.1.</title>
        <authorList>
            <person name="Urbanczyk H."/>
            <person name="Ogura Y."/>
            <person name="Hayashi T."/>
            <person name="Dunlap P.V."/>
        </authorList>
    </citation>
    <scope>NUCLEOTIDE SEQUENCE [LARGE SCALE GENOMIC DNA]</scope>
    <source>
        <strain evidence="3">lrivu.4.1</strain>
    </source>
</reference>
<dbReference type="Pfam" id="PF10694">
    <property type="entry name" value="DUF2500"/>
    <property type="match status" value="1"/>
</dbReference>
<evidence type="ECO:0000313" key="2">
    <source>
        <dbReference type="EMBL" id="GAD31147.1"/>
    </source>
</evidence>
<dbReference type="HOGENOM" id="CLU_2182863_0_0_6"/>
<keyword evidence="1" id="KW-0472">Membrane</keyword>
<evidence type="ECO:0000313" key="3">
    <source>
        <dbReference type="Proteomes" id="UP000030675"/>
    </source>
</evidence>
<dbReference type="EMBL" id="DF196819">
    <property type="protein sequence ID" value="GAD31147.1"/>
    <property type="molecule type" value="Genomic_DNA"/>
</dbReference>
<name>A0A0U1P963_PHOLE</name>